<feature type="domain" description="Protein kinase" evidence="8">
    <location>
        <begin position="34"/>
        <end position="335"/>
    </location>
</feature>
<dbReference type="InterPro" id="IPR051681">
    <property type="entry name" value="Ser/Thr_Kinases-Pseudokinases"/>
</dbReference>
<evidence type="ECO:0000256" key="6">
    <source>
        <dbReference type="RuleBase" id="RU000304"/>
    </source>
</evidence>
<name>A0A8S1J1M7_9CHLO</name>
<keyword evidence="1" id="KW-0808">Transferase</keyword>
<gene>
    <name evidence="9" type="ORF">OSTQU699_LOCUS6971</name>
</gene>
<evidence type="ECO:0000313" key="10">
    <source>
        <dbReference type="Proteomes" id="UP000708148"/>
    </source>
</evidence>
<feature type="binding site" evidence="5">
    <location>
        <position position="66"/>
    </location>
    <ligand>
        <name>ATP</name>
        <dbReference type="ChEBI" id="CHEBI:30616"/>
    </ligand>
</feature>
<evidence type="ECO:0000256" key="2">
    <source>
        <dbReference type="ARBA" id="ARBA00022741"/>
    </source>
</evidence>
<organism evidence="9 10">
    <name type="scientific">Ostreobium quekettii</name>
    <dbReference type="NCBI Taxonomy" id="121088"/>
    <lineage>
        <taxon>Eukaryota</taxon>
        <taxon>Viridiplantae</taxon>
        <taxon>Chlorophyta</taxon>
        <taxon>core chlorophytes</taxon>
        <taxon>Ulvophyceae</taxon>
        <taxon>TCBD clade</taxon>
        <taxon>Bryopsidales</taxon>
        <taxon>Ostreobineae</taxon>
        <taxon>Ostreobiaceae</taxon>
        <taxon>Ostreobium</taxon>
    </lineage>
</organism>
<proteinExistence type="inferred from homology"/>
<dbReference type="EMBL" id="CAJHUC010001584">
    <property type="protein sequence ID" value="CAD7701614.1"/>
    <property type="molecule type" value="Genomic_DNA"/>
</dbReference>
<dbReference type="InterPro" id="IPR000719">
    <property type="entry name" value="Prot_kinase_dom"/>
</dbReference>
<dbReference type="PROSITE" id="PS00108">
    <property type="entry name" value="PROTEIN_KINASE_ST"/>
    <property type="match status" value="1"/>
</dbReference>
<comment type="caution">
    <text evidence="9">The sequence shown here is derived from an EMBL/GenBank/DDBJ whole genome shotgun (WGS) entry which is preliminary data.</text>
</comment>
<sequence length="378" mass="41320">MTSDGDLGDNRVPCDAEEGGPGLRHVELGVEVEPLEGSALGKGAFGMVRKARWIDGEGRGRLVAVKYANELTEASARRSLENELKVFDALPAHPHIIRCFGGKLGEGTAAGPGADSERCAGDDFYIVLELMDMNLDELIRSPEHAHRCTYAGLLDVFEQVADGLEHLHAHNIIHYDMKPGNVLLSRDLRVKLADFGLSKMKLRRSTAASCKGQFGYMAPEVALSLNVRGLRVTDKVDVFSLGVMMWECVSGKRRPSLQSQSMGTRDSCMSFGSSCDEVCLGNSKYTLGLDCPKSLVQLIEQCVELQPDNRPSSMEVRTRLGELKREPWAQGHPWGDDLASQEDLQAGTKTGHFVDDSAWESRHLIVPPVSGPCKDISV</sequence>
<dbReference type="SMART" id="SM00220">
    <property type="entry name" value="S_TKc"/>
    <property type="match status" value="1"/>
</dbReference>
<dbReference type="InterPro" id="IPR011009">
    <property type="entry name" value="Kinase-like_dom_sf"/>
</dbReference>
<dbReference type="Pfam" id="PF00069">
    <property type="entry name" value="Pkinase"/>
    <property type="match status" value="1"/>
</dbReference>
<dbReference type="InterPro" id="IPR008271">
    <property type="entry name" value="Ser/Thr_kinase_AS"/>
</dbReference>
<feature type="region of interest" description="Disordered" evidence="7">
    <location>
        <begin position="1"/>
        <end position="23"/>
    </location>
</feature>
<dbReference type="PANTHER" id="PTHR44329">
    <property type="entry name" value="SERINE/THREONINE-PROTEIN KINASE TNNI3K-RELATED"/>
    <property type="match status" value="1"/>
</dbReference>
<keyword evidence="6" id="KW-0723">Serine/threonine-protein kinase</keyword>
<dbReference type="Gene3D" id="3.30.200.20">
    <property type="entry name" value="Phosphorylase Kinase, domain 1"/>
    <property type="match status" value="1"/>
</dbReference>
<comment type="similarity">
    <text evidence="6">Belongs to the protein kinase superfamily.</text>
</comment>
<dbReference type="AlphaFoldDB" id="A0A8S1J1M7"/>
<dbReference type="Gene3D" id="1.10.510.10">
    <property type="entry name" value="Transferase(Phosphotransferase) domain 1"/>
    <property type="match status" value="1"/>
</dbReference>
<dbReference type="Proteomes" id="UP000708148">
    <property type="component" value="Unassembled WGS sequence"/>
</dbReference>
<dbReference type="SUPFAM" id="SSF56112">
    <property type="entry name" value="Protein kinase-like (PK-like)"/>
    <property type="match status" value="1"/>
</dbReference>
<dbReference type="GO" id="GO:0005524">
    <property type="term" value="F:ATP binding"/>
    <property type="evidence" value="ECO:0007669"/>
    <property type="project" value="UniProtKB-UniRule"/>
</dbReference>
<dbReference type="PANTHER" id="PTHR44329:SF260">
    <property type="entry name" value="PROTEIN KINASE DOMAIN-CONTAINING PROTEIN"/>
    <property type="match status" value="1"/>
</dbReference>
<reference evidence="9" key="1">
    <citation type="submission" date="2020-12" db="EMBL/GenBank/DDBJ databases">
        <authorList>
            <person name="Iha C."/>
        </authorList>
    </citation>
    <scope>NUCLEOTIDE SEQUENCE</scope>
</reference>
<evidence type="ECO:0000256" key="5">
    <source>
        <dbReference type="PROSITE-ProRule" id="PRU10141"/>
    </source>
</evidence>
<dbReference type="PROSITE" id="PS50011">
    <property type="entry name" value="PROTEIN_KINASE_DOM"/>
    <property type="match status" value="1"/>
</dbReference>
<dbReference type="OrthoDB" id="547759at2759"/>
<accession>A0A8S1J1M7</accession>
<keyword evidence="3" id="KW-0418">Kinase</keyword>
<evidence type="ECO:0000313" key="9">
    <source>
        <dbReference type="EMBL" id="CAD7701614.1"/>
    </source>
</evidence>
<keyword evidence="2 5" id="KW-0547">Nucleotide-binding</keyword>
<evidence type="ECO:0000256" key="7">
    <source>
        <dbReference type="SAM" id="MobiDB-lite"/>
    </source>
</evidence>
<evidence type="ECO:0000256" key="3">
    <source>
        <dbReference type="ARBA" id="ARBA00022777"/>
    </source>
</evidence>
<dbReference type="InterPro" id="IPR017441">
    <property type="entry name" value="Protein_kinase_ATP_BS"/>
</dbReference>
<dbReference type="GO" id="GO:0004674">
    <property type="term" value="F:protein serine/threonine kinase activity"/>
    <property type="evidence" value="ECO:0007669"/>
    <property type="project" value="UniProtKB-KW"/>
</dbReference>
<evidence type="ECO:0000259" key="8">
    <source>
        <dbReference type="PROSITE" id="PS50011"/>
    </source>
</evidence>
<keyword evidence="4 5" id="KW-0067">ATP-binding</keyword>
<keyword evidence="10" id="KW-1185">Reference proteome</keyword>
<dbReference type="PROSITE" id="PS00107">
    <property type="entry name" value="PROTEIN_KINASE_ATP"/>
    <property type="match status" value="1"/>
</dbReference>
<protein>
    <recommendedName>
        <fullName evidence="8">Protein kinase domain-containing protein</fullName>
    </recommendedName>
</protein>
<evidence type="ECO:0000256" key="1">
    <source>
        <dbReference type="ARBA" id="ARBA00022679"/>
    </source>
</evidence>
<evidence type="ECO:0000256" key="4">
    <source>
        <dbReference type="ARBA" id="ARBA00022840"/>
    </source>
</evidence>